<feature type="transmembrane region" description="Helical" evidence="3">
    <location>
        <begin position="424"/>
        <end position="445"/>
    </location>
</feature>
<feature type="chain" id="PRO_5031377024" evidence="4">
    <location>
        <begin position="25"/>
        <end position="447"/>
    </location>
</feature>
<keyword evidence="3" id="KW-1133">Transmembrane helix</keyword>
<accession>A0A7V8FSU0</accession>
<feature type="signal peptide" evidence="4">
    <location>
        <begin position="1"/>
        <end position="24"/>
    </location>
</feature>
<evidence type="ECO:0000256" key="2">
    <source>
        <dbReference type="SAM" id="MobiDB-lite"/>
    </source>
</evidence>
<sequence>MRTQFLSLAAAAAVFTFASSSASAFVPTYTAPADKVGAAVAEGIYQNLIKRGFVSWPTDPRIISTIENVGARVLPIATQVGTGATWLGVAARLSPWVLGGVLVYQGLKWYFNQDGTVTIKKDPTTVGSSGVKAGQACFYVMGGTYCAGSPEEAITSYIINKTTYTDLTSITMTAEPAGTSAYTSGRRYYPVNIAGHRVGDTVTIWTNPSPYSIYTQNATIDCPGNFVQNGTVCVPGQLAKFVPSTTTDTATSLQAAYDKLTEAQKQAAASKELLAEIANRLWRDAAAQPGYKGVPWSRDRPVGSPDFDPYVKDHPEAWPRNSDLPKPVPTTKPVVLPEDNPNATKPDPNATKIDLGDDPGVPAPELEDTPTDLFEPIKALLDPWVNWTVPSHSAQCPTWAAQPSIAGHVFYLDVSAHCDLAEQYRSLIVAASLAAWLAVAAFIVLSA</sequence>
<keyword evidence="3" id="KW-0472">Membrane</keyword>
<evidence type="ECO:0000313" key="5">
    <source>
        <dbReference type="EMBL" id="KAF1035009.1"/>
    </source>
</evidence>
<keyword evidence="3" id="KW-0812">Transmembrane</keyword>
<gene>
    <name evidence="5" type="ORF">GAK35_04243</name>
</gene>
<evidence type="ECO:0000256" key="4">
    <source>
        <dbReference type="SAM" id="SignalP"/>
    </source>
</evidence>
<protein>
    <submittedName>
        <fullName evidence="5">Uncharacterized protein</fullName>
    </submittedName>
</protein>
<evidence type="ECO:0000313" key="6">
    <source>
        <dbReference type="Proteomes" id="UP000462435"/>
    </source>
</evidence>
<feature type="coiled-coil region" evidence="1">
    <location>
        <begin position="253"/>
        <end position="280"/>
    </location>
</feature>
<keyword evidence="4" id="KW-0732">Signal</keyword>
<evidence type="ECO:0000256" key="1">
    <source>
        <dbReference type="SAM" id="Coils"/>
    </source>
</evidence>
<keyword evidence="1" id="KW-0175">Coiled coil</keyword>
<dbReference type="AlphaFoldDB" id="A0A7V8FSU0"/>
<dbReference type="EMBL" id="WNDX01000230">
    <property type="protein sequence ID" value="KAF1035009.1"/>
    <property type="molecule type" value="Genomic_DNA"/>
</dbReference>
<proteinExistence type="predicted"/>
<organism evidence="5 6">
    <name type="scientific">Herbaspirillum frisingense</name>
    <dbReference type="NCBI Taxonomy" id="92645"/>
    <lineage>
        <taxon>Bacteria</taxon>
        <taxon>Pseudomonadati</taxon>
        <taxon>Pseudomonadota</taxon>
        <taxon>Betaproteobacteria</taxon>
        <taxon>Burkholderiales</taxon>
        <taxon>Oxalobacteraceae</taxon>
        <taxon>Herbaspirillum</taxon>
    </lineage>
</organism>
<feature type="region of interest" description="Disordered" evidence="2">
    <location>
        <begin position="305"/>
        <end position="367"/>
    </location>
</feature>
<comment type="caution">
    <text evidence="5">The sequence shown here is derived from an EMBL/GenBank/DDBJ whole genome shotgun (WGS) entry which is preliminary data.</text>
</comment>
<evidence type="ECO:0000256" key="3">
    <source>
        <dbReference type="SAM" id="Phobius"/>
    </source>
</evidence>
<reference evidence="6" key="1">
    <citation type="journal article" date="2020" name="MBio">
        <title>Horizontal gene transfer to a defensive symbiont with a reduced genome amongst a multipartite beetle microbiome.</title>
        <authorList>
            <person name="Waterworth S.C."/>
            <person name="Florez L.V."/>
            <person name="Rees E.R."/>
            <person name="Hertweck C."/>
            <person name="Kaltenpoth M."/>
            <person name="Kwan J.C."/>
        </authorList>
    </citation>
    <scope>NUCLEOTIDE SEQUENCE [LARGE SCALE GENOMIC DNA]</scope>
</reference>
<name>A0A7V8FSU0_9BURK</name>
<dbReference type="Proteomes" id="UP000462435">
    <property type="component" value="Unassembled WGS sequence"/>
</dbReference>